<dbReference type="PANTHER" id="PTHR24276:SF91">
    <property type="entry name" value="AT26814P-RELATED"/>
    <property type="match status" value="1"/>
</dbReference>
<keyword evidence="3" id="KW-0378">Hydrolase</keyword>
<evidence type="ECO:0000256" key="1">
    <source>
        <dbReference type="ARBA" id="ARBA00007664"/>
    </source>
</evidence>
<keyword evidence="8" id="KW-1185">Reference proteome</keyword>
<dbReference type="RefSeq" id="XP_046598503.1">
    <property type="nucleotide sequence ID" value="XM_046742547.1"/>
</dbReference>
<keyword evidence="5" id="KW-1015">Disulfide bond</keyword>
<dbReference type="SMART" id="SM00020">
    <property type="entry name" value="Tryp_SPc"/>
    <property type="match status" value="1"/>
</dbReference>
<dbReference type="SUPFAM" id="SSF50494">
    <property type="entry name" value="Trypsin-like serine proteases"/>
    <property type="match status" value="1"/>
</dbReference>
<proteinExistence type="inferred from homology"/>
<dbReference type="InterPro" id="IPR050430">
    <property type="entry name" value="Peptidase_S1"/>
</dbReference>
<dbReference type="CDD" id="cd00190">
    <property type="entry name" value="Tryp_SPc"/>
    <property type="match status" value="1"/>
</dbReference>
<dbReference type="PRINTS" id="PR00722">
    <property type="entry name" value="CHYMOTRYPSIN"/>
</dbReference>
<protein>
    <submittedName>
        <fullName evidence="9">Trypsin-1</fullName>
    </submittedName>
</protein>
<organism evidence="8 9">
    <name type="scientific">Neodiprion lecontei</name>
    <name type="common">Redheaded pine sawfly</name>
    <dbReference type="NCBI Taxonomy" id="441921"/>
    <lineage>
        <taxon>Eukaryota</taxon>
        <taxon>Metazoa</taxon>
        <taxon>Ecdysozoa</taxon>
        <taxon>Arthropoda</taxon>
        <taxon>Hexapoda</taxon>
        <taxon>Insecta</taxon>
        <taxon>Pterygota</taxon>
        <taxon>Neoptera</taxon>
        <taxon>Endopterygota</taxon>
        <taxon>Hymenoptera</taxon>
        <taxon>Tenthredinoidea</taxon>
        <taxon>Diprionidae</taxon>
        <taxon>Diprioninae</taxon>
        <taxon>Neodiprion</taxon>
    </lineage>
</organism>
<dbReference type="InterPro" id="IPR043504">
    <property type="entry name" value="Peptidase_S1_PA_chymotrypsin"/>
</dbReference>
<feature type="domain" description="Peptidase S1" evidence="7">
    <location>
        <begin position="16"/>
        <end position="246"/>
    </location>
</feature>
<dbReference type="InterPro" id="IPR009003">
    <property type="entry name" value="Peptidase_S1_PA"/>
</dbReference>
<keyword evidence="6" id="KW-0732">Signal</keyword>
<keyword evidence="4" id="KW-0720">Serine protease</keyword>
<evidence type="ECO:0000256" key="4">
    <source>
        <dbReference type="ARBA" id="ARBA00022825"/>
    </source>
</evidence>
<evidence type="ECO:0000256" key="3">
    <source>
        <dbReference type="ARBA" id="ARBA00022801"/>
    </source>
</evidence>
<evidence type="ECO:0000256" key="2">
    <source>
        <dbReference type="ARBA" id="ARBA00022670"/>
    </source>
</evidence>
<keyword evidence="2" id="KW-0645">Protease</keyword>
<name>A0ABM3GDZ7_NEOLC</name>
<dbReference type="InterPro" id="IPR001314">
    <property type="entry name" value="Peptidase_S1A"/>
</dbReference>
<dbReference type="InterPro" id="IPR001254">
    <property type="entry name" value="Trypsin_dom"/>
</dbReference>
<dbReference type="Proteomes" id="UP000829291">
    <property type="component" value="Chromosome 6"/>
</dbReference>
<feature type="chain" id="PRO_5045632207" evidence="6">
    <location>
        <begin position="24"/>
        <end position="250"/>
    </location>
</feature>
<dbReference type="GeneID" id="107219622"/>
<dbReference type="PANTHER" id="PTHR24276">
    <property type="entry name" value="POLYSERASE-RELATED"/>
    <property type="match status" value="1"/>
</dbReference>
<evidence type="ECO:0000256" key="5">
    <source>
        <dbReference type="ARBA" id="ARBA00023157"/>
    </source>
</evidence>
<dbReference type="Gene3D" id="2.40.10.10">
    <property type="entry name" value="Trypsin-like serine proteases"/>
    <property type="match status" value="1"/>
</dbReference>
<evidence type="ECO:0000313" key="8">
    <source>
        <dbReference type="Proteomes" id="UP000829291"/>
    </source>
</evidence>
<dbReference type="PROSITE" id="PS50240">
    <property type="entry name" value="TRYPSIN_DOM"/>
    <property type="match status" value="1"/>
</dbReference>
<reference evidence="9" key="1">
    <citation type="submission" date="2025-08" db="UniProtKB">
        <authorList>
            <consortium name="RefSeq"/>
        </authorList>
    </citation>
    <scope>IDENTIFICATION</scope>
    <source>
        <tissue evidence="9">Thorax and Abdomen</tissue>
    </source>
</reference>
<sequence length="250" mass="26945">MSNSLSELVLSIIAVLFYGIAFANSESADISEYPYHVSVEYNNSHSCSGALITELWVVTVASCVHRNGATNLTVRFATTIASTGGEQLEVRSVIVHPDFDSISYDYDIALLKLRVPLQFGDGKLPIVLPSSEYEIADETAANVTGWIIDTQGNPASQLTVVSTPTVNQTVCKSSLPAFKDLLDSMLCAGHMNADAEVCQGDLGAPLVHEEILVGILSYGLGCTVPTFPAVYTRIDSFVTWIFDHTGTIIY</sequence>
<dbReference type="Pfam" id="PF00089">
    <property type="entry name" value="Trypsin"/>
    <property type="match status" value="1"/>
</dbReference>
<evidence type="ECO:0000313" key="9">
    <source>
        <dbReference type="RefSeq" id="XP_046598503.1"/>
    </source>
</evidence>
<comment type="similarity">
    <text evidence="1">Belongs to the peptidase S1 family.</text>
</comment>
<evidence type="ECO:0000259" key="7">
    <source>
        <dbReference type="PROSITE" id="PS50240"/>
    </source>
</evidence>
<evidence type="ECO:0000256" key="6">
    <source>
        <dbReference type="SAM" id="SignalP"/>
    </source>
</evidence>
<accession>A0ABM3GDZ7</accession>
<feature type="signal peptide" evidence="6">
    <location>
        <begin position="1"/>
        <end position="23"/>
    </location>
</feature>
<gene>
    <name evidence="9" type="primary">LOC107219622</name>
</gene>